<dbReference type="Proteomes" id="UP001317963">
    <property type="component" value="Chromosome"/>
</dbReference>
<dbReference type="PRINTS" id="PR00081">
    <property type="entry name" value="GDHRDH"/>
</dbReference>
<evidence type="ECO:0000256" key="2">
    <source>
        <dbReference type="RuleBase" id="RU000363"/>
    </source>
</evidence>
<dbReference type="RefSeq" id="WP_420887697.1">
    <property type="nucleotide sequence ID" value="NZ_CP036501.1"/>
</dbReference>
<dbReference type="InterPro" id="IPR036291">
    <property type="entry name" value="NAD(P)-bd_dom_sf"/>
</dbReference>
<proteinExistence type="inferred from homology"/>
<dbReference type="PANTHER" id="PTHR43157:SF31">
    <property type="entry name" value="PHOSPHATIDYLINOSITOL-GLYCAN BIOSYNTHESIS CLASS F PROTEIN"/>
    <property type="match status" value="1"/>
</dbReference>
<dbReference type="SUPFAM" id="SSF51735">
    <property type="entry name" value="NAD(P)-binding Rossmann-fold domains"/>
    <property type="match status" value="1"/>
</dbReference>
<evidence type="ECO:0000256" key="1">
    <source>
        <dbReference type="ARBA" id="ARBA00023002"/>
    </source>
</evidence>
<protein>
    <submittedName>
        <fullName evidence="3">SDR family oxidoreductase</fullName>
    </submittedName>
</protein>
<dbReference type="Pfam" id="PF00106">
    <property type="entry name" value="adh_short"/>
    <property type="match status" value="1"/>
</dbReference>
<evidence type="ECO:0000313" key="4">
    <source>
        <dbReference type="Proteomes" id="UP001317963"/>
    </source>
</evidence>
<evidence type="ECO:0000313" key="3">
    <source>
        <dbReference type="EMBL" id="UZP74359.1"/>
    </source>
</evidence>
<dbReference type="PANTHER" id="PTHR43157">
    <property type="entry name" value="PHOSPHATIDYLINOSITOL-GLYCAN BIOSYNTHESIS CLASS F PROTEIN-RELATED"/>
    <property type="match status" value="1"/>
</dbReference>
<gene>
    <name evidence="3" type="ORF">E0F26_06210</name>
</gene>
<sequence length="290" mass="31245">MCALSALPKHIVITGPTAGIGRAAALSLAEQGSQLTLLCRNLDKGADVSEAIVNAGGLAPHLVQMDMASLDSVRRAATSVLELGLPIDVLLNNAGLINSHRRETSDGFEETLAVNHFAPFLLTGMLLPAILKAAPGARIVNVASGAHSFVKNMGFDDIQLEHSYKTFEAYGRSKLANILFTRTLSQRLAGKGVTVNCLHPGAVATDIGKQHGELIAKVIPILLKPFFRGPQKGAETSIYLCADERVAGQTGGYWYNCKLTKVKPWAEDDVEARRLWDYTQDTIGFEYPSF</sequence>
<accession>A0ABY6Q505</accession>
<dbReference type="EMBL" id="CP036501">
    <property type="protein sequence ID" value="UZP74359.1"/>
    <property type="molecule type" value="Genomic_DNA"/>
</dbReference>
<name>A0ABY6Q505_9GAMM</name>
<keyword evidence="4" id="KW-1185">Reference proteome</keyword>
<dbReference type="PRINTS" id="PR00080">
    <property type="entry name" value="SDRFAMILY"/>
</dbReference>
<dbReference type="CDD" id="cd05327">
    <property type="entry name" value="retinol-DH_like_SDR_c_like"/>
    <property type="match status" value="1"/>
</dbReference>
<dbReference type="Gene3D" id="3.40.50.720">
    <property type="entry name" value="NAD(P)-binding Rossmann-like Domain"/>
    <property type="match status" value="1"/>
</dbReference>
<comment type="similarity">
    <text evidence="2">Belongs to the short-chain dehydrogenases/reductases (SDR) family.</text>
</comment>
<reference evidence="3 4" key="1">
    <citation type="submission" date="2019-02" db="EMBL/GenBank/DDBJ databases">
        <title>Halieaceae_genomes.</title>
        <authorList>
            <person name="Li S.-H."/>
        </authorList>
    </citation>
    <scope>NUCLEOTIDE SEQUENCE [LARGE SCALE GENOMIC DNA]</scope>
    <source>
        <strain evidence="3 4">JH123</strain>
    </source>
</reference>
<dbReference type="InterPro" id="IPR002347">
    <property type="entry name" value="SDR_fam"/>
</dbReference>
<organism evidence="3 4">
    <name type="scientific">Candidatus Paraluminiphilus aquimaris</name>
    <dbReference type="NCBI Taxonomy" id="2518994"/>
    <lineage>
        <taxon>Bacteria</taxon>
        <taxon>Pseudomonadati</taxon>
        <taxon>Pseudomonadota</taxon>
        <taxon>Gammaproteobacteria</taxon>
        <taxon>Cellvibrionales</taxon>
        <taxon>Halieaceae</taxon>
        <taxon>Candidatus Paraluminiphilus</taxon>
    </lineage>
</organism>
<keyword evidence="1" id="KW-0560">Oxidoreductase</keyword>